<comment type="similarity">
    <text evidence="1">Belongs to the short-chain dehydrogenases/reductases (SDR) family.</text>
</comment>
<feature type="compositionally biased region" description="Basic and acidic residues" evidence="3">
    <location>
        <begin position="178"/>
        <end position="187"/>
    </location>
</feature>
<dbReference type="GO" id="GO:0004316">
    <property type="term" value="F:3-oxoacyl-[acyl-carrier-protein] reductase (NADPH) activity"/>
    <property type="evidence" value="ECO:0007669"/>
    <property type="project" value="UniProtKB-EC"/>
</dbReference>
<dbReference type="Gene3D" id="3.40.50.720">
    <property type="entry name" value="NAD(P)-binding Rossmann-like Domain"/>
    <property type="match status" value="1"/>
</dbReference>
<dbReference type="AlphaFoldDB" id="A1ZMY5"/>
<evidence type="ECO:0000256" key="3">
    <source>
        <dbReference type="SAM" id="MobiDB-lite"/>
    </source>
</evidence>
<dbReference type="EMBL" id="AAWS01000017">
    <property type="protein sequence ID" value="EAY28166.1"/>
    <property type="molecule type" value="Genomic_DNA"/>
</dbReference>
<dbReference type="PANTHER" id="PTHR43477">
    <property type="entry name" value="DIHYDROANTICAPSIN 7-DEHYDROGENASE"/>
    <property type="match status" value="1"/>
</dbReference>
<evidence type="ECO:0000313" key="5">
    <source>
        <dbReference type="Proteomes" id="UP000004095"/>
    </source>
</evidence>
<dbReference type="OrthoDB" id="9803333at2"/>
<keyword evidence="2 4" id="KW-0560">Oxidoreductase</keyword>
<dbReference type="InterPro" id="IPR036291">
    <property type="entry name" value="NAD(P)-bd_dom_sf"/>
</dbReference>
<name>A1ZMY5_MICM2</name>
<dbReference type="EC" id="1.1.1.100" evidence="4"/>
<evidence type="ECO:0000313" key="4">
    <source>
        <dbReference type="EMBL" id="EAY28166.1"/>
    </source>
</evidence>
<keyword evidence="5" id="KW-1185">Reference proteome</keyword>
<dbReference type="PRINTS" id="PR00081">
    <property type="entry name" value="GDHRDH"/>
</dbReference>
<feature type="region of interest" description="Disordered" evidence="3">
    <location>
        <begin position="174"/>
        <end position="195"/>
    </location>
</feature>
<reference evidence="4 5" key="1">
    <citation type="submission" date="2007-01" db="EMBL/GenBank/DDBJ databases">
        <authorList>
            <person name="Haygood M."/>
            <person name="Podell S."/>
            <person name="Anderson C."/>
            <person name="Hopkinson B."/>
            <person name="Roe K."/>
            <person name="Barbeau K."/>
            <person name="Gaasterland T."/>
            <person name="Ferriera S."/>
            <person name="Johnson J."/>
            <person name="Kravitz S."/>
            <person name="Beeson K."/>
            <person name="Sutton G."/>
            <person name="Rogers Y.-H."/>
            <person name="Friedman R."/>
            <person name="Frazier M."/>
            <person name="Venter J.C."/>
        </authorList>
    </citation>
    <scope>NUCLEOTIDE SEQUENCE [LARGE SCALE GENOMIC DNA]</scope>
    <source>
        <strain evidence="4 5">ATCC 23134</strain>
    </source>
</reference>
<dbReference type="InterPro" id="IPR051122">
    <property type="entry name" value="SDR_DHRS6-like"/>
</dbReference>
<dbReference type="PANTHER" id="PTHR43477:SF1">
    <property type="entry name" value="DIHYDROANTICAPSIN 7-DEHYDROGENASE"/>
    <property type="match status" value="1"/>
</dbReference>
<dbReference type="RefSeq" id="WP_002698297.1">
    <property type="nucleotide sequence ID" value="NZ_AAWS01000017.1"/>
</dbReference>
<proteinExistence type="inferred from homology"/>
<dbReference type="Proteomes" id="UP000004095">
    <property type="component" value="Unassembled WGS sequence"/>
</dbReference>
<dbReference type="eggNOG" id="COG1028">
    <property type="taxonomic scope" value="Bacteria"/>
</dbReference>
<dbReference type="InterPro" id="IPR002347">
    <property type="entry name" value="SDR_fam"/>
</dbReference>
<dbReference type="Pfam" id="PF13561">
    <property type="entry name" value="adh_short_C2"/>
    <property type="match status" value="1"/>
</dbReference>
<accession>A1ZMY5</accession>
<dbReference type="SUPFAM" id="SSF51735">
    <property type="entry name" value="NAD(P)-binding Rossmann-fold domains"/>
    <property type="match status" value="1"/>
</dbReference>
<evidence type="ECO:0000256" key="1">
    <source>
        <dbReference type="ARBA" id="ARBA00006484"/>
    </source>
</evidence>
<sequence length="232" mass="24707">MKNYLIIGGSSGIGKALVAQLASEGHQVYATYHTTEVNNTTAGVQYHPLNVTDETLNLDFLPDSLDGVAYCPGSINLLPFARIKPQQFANDYELQVLGAIKVLQAVQKKMKAANNASVVFFSTVAVQTGFAFHAQVAASKGAVEGLTRALAAEFAPSIRVNAIAPSITDTPLAGRLLNSDDKKDKNAQRHPLKKIGTPDDIAQTAAFLLSDKANWMTGQIIHVDGGMSSVKL</sequence>
<evidence type="ECO:0000256" key="2">
    <source>
        <dbReference type="ARBA" id="ARBA00023002"/>
    </source>
</evidence>
<comment type="caution">
    <text evidence="4">The sequence shown here is derived from an EMBL/GenBank/DDBJ whole genome shotgun (WGS) entry which is preliminary data.</text>
</comment>
<protein>
    <submittedName>
        <fullName evidence="4">3-oxoacyl-acyl-carrier-protein reductase</fullName>
        <ecNumber evidence="4">1.1.1.100</ecNumber>
    </submittedName>
</protein>
<dbReference type="CDD" id="cd05233">
    <property type="entry name" value="SDR_c"/>
    <property type="match status" value="1"/>
</dbReference>
<gene>
    <name evidence="4" type="ORF">M23134_03427</name>
</gene>
<organism evidence="4 5">
    <name type="scientific">Microscilla marina ATCC 23134</name>
    <dbReference type="NCBI Taxonomy" id="313606"/>
    <lineage>
        <taxon>Bacteria</taxon>
        <taxon>Pseudomonadati</taxon>
        <taxon>Bacteroidota</taxon>
        <taxon>Cytophagia</taxon>
        <taxon>Cytophagales</taxon>
        <taxon>Microscillaceae</taxon>
        <taxon>Microscilla</taxon>
    </lineage>
</organism>